<reference evidence="12" key="1">
    <citation type="submission" date="2020-06" db="EMBL/GenBank/DDBJ databases">
        <title>Complete genome sequence of Candidatus Phytoplasma luffae NCHU2019.</title>
        <authorList>
            <person name="Cho S.-T."/>
            <person name="Tan C.-M."/>
            <person name="Li J.-R."/>
            <person name="Chien Y.-Y."/>
            <person name="Chiu Y.-C."/>
            <person name="Yang J.-Y."/>
            <person name="Kuo C.-H."/>
        </authorList>
    </citation>
    <scope>NUCLEOTIDE SEQUENCE</scope>
    <source>
        <strain evidence="12">NCHU2019</strain>
    </source>
</reference>
<evidence type="ECO:0000256" key="8">
    <source>
        <dbReference type="ARBA" id="ARBA00023306"/>
    </source>
</evidence>
<keyword evidence="3" id="KW-0132">Cell division</keyword>
<dbReference type="Gene3D" id="1.10.150.130">
    <property type="match status" value="1"/>
</dbReference>
<dbReference type="Pfam" id="PF02899">
    <property type="entry name" value="Phage_int_SAM_1"/>
    <property type="match status" value="1"/>
</dbReference>
<dbReference type="InterPro" id="IPR013762">
    <property type="entry name" value="Integrase-like_cat_sf"/>
</dbReference>
<keyword evidence="8" id="KW-0131">Cell cycle</keyword>
<feature type="domain" description="Core-binding (CB)" evidence="11">
    <location>
        <begin position="1"/>
        <end position="86"/>
    </location>
</feature>
<evidence type="ECO:0000256" key="2">
    <source>
        <dbReference type="ARBA" id="ARBA00022490"/>
    </source>
</evidence>
<dbReference type="RefSeq" id="WP_210954588.1">
    <property type="nucleotide sequence ID" value="NZ_CP054393.1"/>
</dbReference>
<dbReference type="AlphaFoldDB" id="A0A975IM81"/>
<evidence type="ECO:0000256" key="3">
    <source>
        <dbReference type="ARBA" id="ARBA00022618"/>
    </source>
</evidence>
<dbReference type="GO" id="GO:0005737">
    <property type="term" value="C:cytoplasm"/>
    <property type="evidence" value="ECO:0007669"/>
    <property type="project" value="UniProtKB-SubCell"/>
</dbReference>
<dbReference type="PANTHER" id="PTHR30349">
    <property type="entry name" value="PHAGE INTEGRASE-RELATED"/>
    <property type="match status" value="1"/>
</dbReference>
<proteinExistence type="predicted"/>
<feature type="domain" description="Tyr recombinase" evidence="10">
    <location>
        <begin position="107"/>
        <end position="296"/>
    </location>
</feature>
<evidence type="ECO:0000256" key="5">
    <source>
        <dbReference type="ARBA" id="ARBA00022908"/>
    </source>
</evidence>
<dbReference type="PROSITE" id="PS51898">
    <property type="entry name" value="TYR_RECOMBINASE"/>
    <property type="match status" value="1"/>
</dbReference>
<dbReference type="EMBL" id="CP054393">
    <property type="protein sequence ID" value="QTX03143.1"/>
    <property type="molecule type" value="Genomic_DNA"/>
</dbReference>
<dbReference type="InterPro" id="IPR050090">
    <property type="entry name" value="Tyrosine_recombinase_XerCD"/>
</dbReference>
<dbReference type="Pfam" id="PF00589">
    <property type="entry name" value="Phage_integrase"/>
    <property type="match status" value="1"/>
</dbReference>
<evidence type="ECO:0000256" key="7">
    <source>
        <dbReference type="ARBA" id="ARBA00023172"/>
    </source>
</evidence>
<accession>A0A975IM81</accession>
<dbReference type="GO" id="GO:0015074">
    <property type="term" value="P:DNA integration"/>
    <property type="evidence" value="ECO:0007669"/>
    <property type="project" value="UniProtKB-KW"/>
</dbReference>
<name>A0A975IM81_LOWBP</name>
<dbReference type="GO" id="GO:0006310">
    <property type="term" value="P:DNA recombination"/>
    <property type="evidence" value="ECO:0007669"/>
    <property type="project" value="UniProtKB-KW"/>
</dbReference>
<keyword evidence="13" id="KW-1185">Reference proteome</keyword>
<dbReference type="Proteomes" id="UP000672038">
    <property type="component" value="Chromosome"/>
</dbReference>
<evidence type="ECO:0000256" key="4">
    <source>
        <dbReference type="ARBA" id="ARBA00022829"/>
    </source>
</evidence>
<dbReference type="GO" id="GO:0007059">
    <property type="term" value="P:chromosome segregation"/>
    <property type="evidence" value="ECO:0007669"/>
    <property type="project" value="UniProtKB-KW"/>
</dbReference>
<dbReference type="InterPro" id="IPR002104">
    <property type="entry name" value="Integrase_catalytic"/>
</dbReference>
<evidence type="ECO:0000256" key="9">
    <source>
        <dbReference type="PROSITE-ProRule" id="PRU01248"/>
    </source>
</evidence>
<keyword evidence="7" id="KW-0233">DNA recombination</keyword>
<dbReference type="Gene3D" id="1.10.443.10">
    <property type="entry name" value="Intergrase catalytic core"/>
    <property type="match status" value="1"/>
</dbReference>
<keyword evidence="2" id="KW-0963">Cytoplasm</keyword>
<dbReference type="InterPro" id="IPR011010">
    <property type="entry name" value="DNA_brk_join_enz"/>
</dbReference>
<keyword evidence="4" id="KW-0159">Chromosome partition</keyword>
<dbReference type="InterPro" id="IPR010998">
    <property type="entry name" value="Integrase_recombinase_N"/>
</dbReference>
<sequence length="311" mass="36967">MDLIKEFKIFLKIECNYSSFTIISYIHDVEEFKKFLIQKKMCFNFINLSKEKEARLFLTYLSSKGLSRASIIRKIAALKTFYNFLIERYHFKYNIFSLIKFKKIPKKIPKILSNNFIQKLFNSISITNPLGYRNYIILDLLYSCGLRVSELINLKVNDIYLDDEQILVYGKGRKERFIPLHKNLFEMLKYYLINTRIQLLKKKKKIINEQNNFLLINYKGDGLTEKGIRFILNKINKKIGSSHSVYPHAFRHAFATVLLNKGADLRVVQELLGHSHLKTTQIYTYVSDVFLKEQFINNHPRNIYKKYLNKK</sequence>
<evidence type="ECO:0000259" key="10">
    <source>
        <dbReference type="PROSITE" id="PS51898"/>
    </source>
</evidence>
<evidence type="ECO:0000313" key="13">
    <source>
        <dbReference type="Proteomes" id="UP000672038"/>
    </source>
</evidence>
<dbReference type="GO" id="GO:0003677">
    <property type="term" value="F:DNA binding"/>
    <property type="evidence" value="ECO:0007669"/>
    <property type="project" value="UniProtKB-UniRule"/>
</dbReference>
<dbReference type="InterPro" id="IPR044068">
    <property type="entry name" value="CB"/>
</dbReference>
<keyword evidence="6 9" id="KW-0238">DNA-binding</keyword>
<dbReference type="GO" id="GO:0051301">
    <property type="term" value="P:cell division"/>
    <property type="evidence" value="ECO:0007669"/>
    <property type="project" value="UniProtKB-KW"/>
</dbReference>
<evidence type="ECO:0000256" key="1">
    <source>
        <dbReference type="ARBA" id="ARBA00004496"/>
    </source>
</evidence>
<evidence type="ECO:0000313" key="12">
    <source>
        <dbReference type="EMBL" id="QTX03143.1"/>
    </source>
</evidence>
<protein>
    <submittedName>
        <fullName evidence="12">Integrase/recombinase XerC</fullName>
    </submittedName>
</protein>
<keyword evidence="5" id="KW-0229">DNA integration</keyword>
<dbReference type="KEGG" id="pluf:LFWB_5770"/>
<dbReference type="PANTHER" id="PTHR30349:SF77">
    <property type="entry name" value="TYROSINE RECOMBINASE XERC"/>
    <property type="match status" value="1"/>
</dbReference>
<evidence type="ECO:0000259" key="11">
    <source>
        <dbReference type="PROSITE" id="PS51900"/>
    </source>
</evidence>
<dbReference type="InterPro" id="IPR004107">
    <property type="entry name" value="Integrase_SAM-like_N"/>
</dbReference>
<comment type="subcellular location">
    <subcellularLocation>
        <location evidence="1">Cytoplasm</location>
    </subcellularLocation>
</comment>
<gene>
    <name evidence="12" type="primary">xerC</name>
    <name evidence="12" type="ORF">LFWB_5770</name>
</gene>
<dbReference type="SUPFAM" id="SSF56349">
    <property type="entry name" value="DNA breaking-rejoining enzymes"/>
    <property type="match status" value="1"/>
</dbReference>
<organism evidence="12 13">
    <name type="scientific">Loofah witches'-broom phytoplasma</name>
    <dbReference type="NCBI Taxonomy" id="35773"/>
    <lineage>
        <taxon>Bacteria</taxon>
        <taxon>Bacillati</taxon>
        <taxon>Mycoplasmatota</taxon>
        <taxon>Mollicutes</taxon>
        <taxon>Acholeplasmatales</taxon>
        <taxon>Acholeplasmataceae</taxon>
        <taxon>Candidatus Phytoplasma</taxon>
        <taxon>16SrVIII (Loofah witches'-broom group)</taxon>
    </lineage>
</organism>
<evidence type="ECO:0000256" key="6">
    <source>
        <dbReference type="ARBA" id="ARBA00023125"/>
    </source>
</evidence>
<dbReference type="PROSITE" id="PS51900">
    <property type="entry name" value="CB"/>
    <property type="match status" value="1"/>
</dbReference>